<reference evidence="1 2" key="1">
    <citation type="submission" date="2019-03" db="EMBL/GenBank/DDBJ databases">
        <title>Genomic Encyclopedia of Type Strains, Phase IV (KMG-IV): sequencing the most valuable type-strain genomes for metagenomic binning, comparative biology and taxonomic classification.</title>
        <authorList>
            <person name="Goeker M."/>
        </authorList>
    </citation>
    <scope>NUCLEOTIDE SEQUENCE [LARGE SCALE GENOMIC DNA]</scope>
    <source>
        <strain evidence="1 2">DSM 44496</strain>
    </source>
</reference>
<dbReference type="AlphaFoldDB" id="A0A4R6NYP0"/>
<comment type="caution">
    <text evidence="1">The sequence shown here is derived from an EMBL/GenBank/DDBJ whole genome shotgun (WGS) entry which is preliminary data.</text>
</comment>
<gene>
    <name evidence="1" type="ORF">DFR75_112149</name>
</gene>
<accession>A0A4R6NYP0</accession>
<organism evidence="1 2">
    <name type="scientific">Nocardia ignorata</name>
    <dbReference type="NCBI Taxonomy" id="145285"/>
    <lineage>
        <taxon>Bacteria</taxon>
        <taxon>Bacillati</taxon>
        <taxon>Actinomycetota</taxon>
        <taxon>Actinomycetes</taxon>
        <taxon>Mycobacteriales</taxon>
        <taxon>Nocardiaceae</taxon>
        <taxon>Nocardia</taxon>
    </lineage>
</organism>
<evidence type="ECO:0000313" key="1">
    <source>
        <dbReference type="EMBL" id="TDP29880.1"/>
    </source>
</evidence>
<sequence>MTNGEQLDRYLNRYCAGGPRSPRVHVGAVRAVNDRVQGWAVCVLCGDTGYEVAYVLSWRLAVSLAFRTANYIRDKAVA</sequence>
<protein>
    <submittedName>
        <fullName evidence="1">Uncharacterized protein</fullName>
    </submittedName>
</protein>
<evidence type="ECO:0000313" key="2">
    <source>
        <dbReference type="Proteomes" id="UP000295087"/>
    </source>
</evidence>
<proteinExistence type="predicted"/>
<name>A0A4R6NYP0_NOCIG</name>
<dbReference type="RefSeq" id="WP_133734276.1">
    <property type="nucleotide sequence ID" value="NZ_SNXK01000012.1"/>
</dbReference>
<dbReference type="EMBL" id="SNXK01000012">
    <property type="protein sequence ID" value="TDP29880.1"/>
    <property type="molecule type" value="Genomic_DNA"/>
</dbReference>
<keyword evidence="2" id="KW-1185">Reference proteome</keyword>
<dbReference type="Proteomes" id="UP000295087">
    <property type="component" value="Unassembled WGS sequence"/>
</dbReference>